<dbReference type="GO" id="GO:0032981">
    <property type="term" value="P:mitochondrial respiratory chain complex I assembly"/>
    <property type="evidence" value="ECO:0007669"/>
    <property type="project" value="TreeGrafter"/>
</dbReference>
<dbReference type="GO" id="GO:0005739">
    <property type="term" value="C:mitochondrion"/>
    <property type="evidence" value="ECO:0007669"/>
    <property type="project" value="TreeGrafter"/>
</dbReference>
<dbReference type="Proteomes" id="UP000313359">
    <property type="component" value="Unassembled WGS sequence"/>
</dbReference>
<evidence type="ECO:0000256" key="1">
    <source>
        <dbReference type="ARBA" id="ARBA00022603"/>
    </source>
</evidence>
<dbReference type="InterPro" id="IPR050602">
    <property type="entry name" value="Malonyl-ACP_OMT"/>
</dbReference>
<gene>
    <name evidence="4" type="ORF">L227DRAFT_569514</name>
</gene>
<dbReference type="SUPFAM" id="SSF53335">
    <property type="entry name" value="S-adenosyl-L-methionine-dependent methyltransferases"/>
    <property type="match status" value="1"/>
</dbReference>
<dbReference type="CDD" id="cd02440">
    <property type="entry name" value="AdoMet_MTases"/>
    <property type="match status" value="1"/>
</dbReference>
<dbReference type="PANTHER" id="PTHR13090">
    <property type="entry name" value="ARGININE-HYDROXYLASE NDUFAF5, MITOCHONDRIAL"/>
    <property type="match status" value="1"/>
</dbReference>
<dbReference type="AlphaFoldDB" id="A0A5C2SVB1"/>
<sequence length="337" mass="37173">MLGYGVIRGGSLCRVLAPQRRCLASVSSTSPVNPNSVGPFQVFDRHVKQMQKDRAAARDGGERSRTVDYVRSEIADALAERMQDIKRKFSSVLDLGSGPGHFSKLLDTETAGKVVMLESSKKLLNRDPDDEFEVPVERIHADEENLLQIIPPNSQEAIVSCLSLHWVNDLPGILVQIKEALKPDGVFLGALFGGDTLFELRTSLQLAEVEREGGISPHISPMTDSRDMSNLLGRAGFTLLTVDVDEIKVAYPSMWELLEDLQDMGESNAVVGRRHFIHRDTLVAASAIYKEMHGHEDGSVPATFQVIYVIGWKPAPNQPKPLERGSGETNLKDVLEH</sequence>
<evidence type="ECO:0000313" key="5">
    <source>
        <dbReference type="Proteomes" id="UP000313359"/>
    </source>
</evidence>
<keyword evidence="5" id="KW-1185">Reference proteome</keyword>
<protein>
    <submittedName>
        <fullName evidence="4">S-adenosyl-L-methionine-dependent methyltransferase</fullName>
    </submittedName>
</protein>
<feature type="region of interest" description="Disordered" evidence="3">
    <location>
        <begin position="318"/>
        <end position="337"/>
    </location>
</feature>
<proteinExistence type="predicted"/>
<dbReference type="Pfam" id="PF13489">
    <property type="entry name" value="Methyltransf_23"/>
    <property type="match status" value="1"/>
</dbReference>
<dbReference type="GO" id="GO:0008168">
    <property type="term" value="F:methyltransferase activity"/>
    <property type="evidence" value="ECO:0007669"/>
    <property type="project" value="UniProtKB-KW"/>
</dbReference>
<keyword evidence="2 4" id="KW-0808">Transferase</keyword>
<dbReference type="EMBL" id="ML122250">
    <property type="protein sequence ID" value="RPD67374.1"/>
    <property type="molecule type" value="Genomic_DNA"/>
</dbReference>
<dbReference type="Gene3D" id="3.40.50.150">
    <property type="entry name" value="Vaccinia Virus protein VP39"/>
    <property type="match status" value="1"/>
</dbReference>
<evidence type="ECO:0000313" key="4">
    <source>
        <dbReference type="EMBL" id="RPD67374.1"/>
    </source>
</evidence>
<dbReference type="PANTHER" id="PTHR13090:SF1">
    <property type="entry name" value="ARGININE-HYDROXYLASE NDUFAF5, MITOCHONDRIAL"/>
    <property type="match status" value="1"/>
</dbReference>
<organism evidence="4 5">
    <name type="scientific">Lentinus tigrinus ALCF2SS1-6</name>
    <dbReference type="NCBI Taxonomy" id="1328759"/>
    <lineage>
        <taxon>Eukaryota</taxon>
        <taxon>Fungi</taxon>
        <taxon>Dikarya</taxon>
        <taxon>Basidiomycota</taxon>
        <taxon>Agaricomycotina</taxon>
        <taxon>Agaricomycetes</taxon>
        <taxon>Polyporales</taxon>
        <taxon>Polyporaceae</taxon>
        <taxon>Lentinus</taxon>
    </lineage>
</organism>
<dbReference type="InterPro" id="IPR029063">
    <property type="entry name" value="SAM-dependent_MTases_sf"/>
</dbReference>
<evidence type="ECO:0000256" key="2">
    <source>
        <dbReference type="ARBA" id="ARBA00022679"/>
    </source>
</evidence>
<accession>A0A5C2SVB1</accession>
<feature type="compositionally biased region" description="Basic and acidic residues" evidence="3">
    <location>
        <begin position="321"/>
        <end position="337"/>
    </location>
</feature>
<reference evidence="4" key="1">
    <citation type="journal article" date="2018" name="Genome Biol. Evol.">
        <title>Genomics and development of Lentinus tigrinus, a white-rot wood-decaying mushroom with dimorphic fruiting bodies.</title>
        <authorList>
            <person name="Wu B."/>
            <person name="Xu Z."/>
            <person name="Knudson A."/>
            <person name="Carlson A."/>
            <person name="Chen N."/>
            <person name="Kovaka S."/>
            <person name="LaButti K."/>
            <person name="Lipzen A."/>
            <person name="Pennachio C."/>
            <person name="Riley R."/>
            <person name="Schakwitz W."/>
            <person name="Umezawa K."/>
            <person name="Ohm R.A."/>
            <person name="Grigoriev I.V."/>
            <person name="Nagy L.G."/>
            <person name="Gibbons J."/>
            <person name="Hibbett D."/>
        </authorList>
    </citation>
    <scope>NUCLEOTIDE SEQUENCE [LARGE SCALE GENOMIC DNA]</scope>
    <source>
        <strain evidence="4">ALCF2SS1-6</strain>
    </source>
</reference>
<dbReference type="OrthoDB" id="16816at2759"/>
<name>A0A5C2SVB1_9APHY</name>
<dbReference type="GO" id="GO:0032259">
    <property type="term" value="P:methylation"/>
    <property type="evidence" value="ECO:0007669"/>
    <property type="project" value="UniProtKB-KW"/>
</dbReference>
<dbReference type="STRING" id="1328759.A0A5C2SVB1"/>
<keyword evidence="1 4" id="KW-0489">Methyltransferase</keyword>
<evidence type="ECO:0000256" key="3">
    <source>
        <dbReference type="SAM" id="MobiDB-lite"/>
    </source>
</evidence>